<dbReference type="CDD" id="cd00077">
    <property type="entry name" value="HDc"/>
    <property type="match status" value="1"/>
</dbReference>
<feature type="domain" description="HD-GYP" evidence="1">
    <location>
        <begin position="130"/>
        <end position="326"/>
    </location>
</feature>
<dbReference type="InterPro" id="IPR006675">
    <property type="entry name" value="HDIG_dom"/>
</dbReference>
<dbReference type="SUPFAM" id="SSF109604">
    <property type="entry name" value="HD-domain/PDEase-like"/>
    <property type="match status" value="1"/>
</dbReference>
<dbReference type="OrthoDB" id="9764808at2"/>
<name>A0A0J8JLW3_9ALTE</name>
<dbReference type="EMBL" id="LAZL01000011">
    <property type="protein sequence ID" value="KMT65546.1"/>
    <property type="molecule type" value="Genomic_DNA"/>
</dbReference>
<proteinExistence type="predicted"/>
<gene>
    <name evidence="2" type="ORF">XM47_08725</name>
</gene>
<dbReference type="Gene3D" id="1.10.3210.10">
    <property type="entry name" value="Hypothetical protein af1432"/>
    <property type="match status" value="1"/>
</dbReference>
<protein>
    <submittedName>
        <fullName evidence="2">Phosphodiesterase</fullName>
    </submittedName>
</protein>
<dbReference type="PROSITE" id="PS51832">
    <property type="entry name" value="HD_GYP"/>
    <property type="match status" value="1"/>
</dbReference>
<dbReference type="Pfam" id="PF11871">
    <property type="entry name" value="DUF3391"/>
    <property type="match status" value="1"/>
</dbReference>
<dbReference type="Proteomes" id="UP000037600">
    <property type="component" value="Unassembled WGS sequence"/>
</dbReference>
<dbReference type="NCBIfam" id="TIGR00277">
    <property type="entry name" value="HDIG"/>
    <property type="match status" value="1"/>
</dbReference>
<evidence type="ECO:0000313" key="3">
    <source>
        <dbReference type="Proteomes" id="UP000037600"/>
    </source>
</evidence>
<dbReference type="InterPro" id="IPR021812">
    <property type="entry name" value="DUF3391"/>
</dbReference>
<reference evidence="2" key="1">
    <citation type="submission" date="2015-04" db="EMBL/GenBank/DDBJ databases">
        <title>Draft Genome Sequence of the Novel Agar-Digesting Marine Bacterium Q1.</title>
        <authorList>
            <person name="Li Y."/>
            <person name="Li D."/>
            <person name="Chen G."/>
            <person name="Du Z."/>
        </authorList>
    </citation>
    <scope>NUCLEOTIDE SEQUENCE [LARGE SCALE GENOMIC DNA]</scope>
    <source>
        <strain evidence="2">Q1</strain>
    </source>
</reference>
<evidence type="ECO:0000259" key="1">
    <source>
        <dbReference type="PROSITE" id="PS51832"/>
    </source>
</evidence>
<organism evidence="2 3">
    <name type="scientific">Catenovulum maritimum</name>
    <dbReference type="NCBI Taxonomy" id="1513271"/>
    <lineage>
        <taxon>Bacteria</taxon>
        <taxon>Pseudomonadati</taxon>
        <taxon>Pseudomonadota</taxon>
        <taxon>Gammaproteobacteria</taxon>
        <taxon>Alteromonadales</taxon>
        <taxon>Alteromonadaceae</taxon>
        <taxon>Catenovulum</taxon>
    </lineage>
</organism>
<dbReference type="Pfam" id="PF13487">
    <property type="entry name" value="HD_5"/>
    <property type="match status" value="1"/>
</dbReference>
<dbReference type="SMART" id="SM00471">
    <property type="entry name" value="HDc"/>
    <property type="match status" value="1"/>
</dbReference>
<dbReference type="RefSeq" id="WP_048691905.1">
    <property type="nucleotide sequence ID" value="NZ_KQ130488.1"/>
</dbReference>
<evidence type="ECO:0000313" key="2">
    <source>
        <dbReference type="EMBL" id="KMT65546.1"/>
    </source>
</evidence>
<dbReference type="InterPro" id="IPR037522">
    <property type="entry name" value="HD_GYP_dom"/>
</dbReference>
<accession>A0A0J8JLW3</accession>
<comment type="caution">
    <text evidence="2">The sequence shown here is derived from an EMBL/GenBank/DDBJ whole genome shotgun (WGS) entry which is preliminary data.</text>
</comment>
<dbReference type="PANTHER" id="PTHR43155:SF2">
    <property type="entry name" value="CYCLIC DI-GMP PHOSPHODIESTERASE PA4108"/>
    <property type="match status" value="1"/>
</dbReference>
<dbReference type="STRING" id="1513271.XM47_08725"/>
<sequence length="398" mass="45017">MKKIPIAELQPGMYVTQVTKQNGQVEVKTKGWAKTDKIITQLKLKGVLEVAIDPDKTIIDETEEKADSELPETAKEVVPFKTQTVEKELKKARKLYDEAQQLQKKALGDIQAGRKIDVKPIQEFTSSMIDSIFRNQDALTCMTRIREKDAYLYEHSLNVSILMAMFARHLDMDKEQIEMLSQAAFLHDMGKILIPDEILHKPGKLTDDEFKIMREHVNYGIKTLAETPGIPAELIEIVGMHHEKLNGTGYPNGLKAEQITQAGRMITIVDIYDAMTAERVYKKGMLPSAAFKIMQSMVPDEIDGNLLHQFIRCVGVHPVGTLVKLKSGKLAIVTESNQNNPLKPIVKIFYNANHNHHTEIKDLDLSKAYVNDAIESSIKPEKFKIELNKFMREVLIGN</sequence>
<keyword evidence="3" id="KW-1185">Reference proteome</keyword>
<dbReference type="PANTHER" id="PTHR43155">
    <property type="entry name" value="CYCLIC DI-GMP PHOSPHODIESTERASE PA4108-RELATED"/>
    <property type="match status" value="1"/>
</dbReference>
<dbReference type="GO" id="GO:0008081">
    <property type="term" value="F:phosphoric diester hydrolase activity"/>
    <property type="evidence" value="ECO:0007669"/>
    <property type="project" value="UniProtKB-ARBA"/>
</dbReference>
<dbReference type="AlphaFoldDB" id="A0A0J8JLW3"/>
<dbReference type="InterPro" id="IPR003607">
    <property type="entry name" value="HD/PDEase_dom"/>
</dbReference>